<dbReference type="GeneID" id="62207207"/>
<feature type="region of interest" description="Disordered" evidence="2">
    <location>
        <begin position="596"/>
        <end position="663"/>
    </location>
</feature>
<feature type="compositionally biased region" description="Polar residues" evidence="2">
    <location>
        <begin position="609"/>
        <end position="635"/>
    </location>
</feature>
<feature type="compositionally biased region" description="Polar residues" evidence="2">
    <location>
        <begin position="491"/>
        <end position="517"/>
    </location>
</feature>
<dbReference type="Proteomes" id="UP000596902">
    <property type="component" value="Unassembled WGS sequence"/>
</dbReference>
<feature type="compositionally biased region" description="Polar residues" evidence="2">
    <location>
        <begin position="417"/>
        <end position="428"/>
    </location>
</feature>
<feature type="coiled-coil region" evidence="1">
    <location>
        <begin position="199"/>
        <end position="226"/>
    </location>
</feature>
<dbReference type="AlphaFoldDB" id="A0A8H7ECY0"/>
<gene>
    <name evidence="3" type="ORF">GT037_008982</name>
</gene>
<comment type="caution">
    <text evidence="3">The sequence shown here is derived from an EMBL/GenBank/DDBJ whole genome shotgun (WGS) entry which is preliminary data.</text>
</comment>
<reference evidence="3" key="2">
    <citation type="submission" date="2020-08" db="EMBL/GenBank/DDBJ databases">
        <title>Draft Genome Sequence of Cumin Blight Pathogen Alternaria burnsii.</title>
        <authorList>
            <person name="Feng Z."/>
        </authorList>
    </citation>
    <scope>NUCLEOTIDE SEQUENCE</scope>
    <source>
        <strain evidence="3">CBS107.38</strain>
    </source>
</reference>
<reference evidence="3" key="1">
    <citation type="submission" date="2020-01" db="EMBL/GenBank/DDBJ databases">
        <authorList>
            <person name="Feng Z.H.Z."/>
        </authorList>
    </citation>
    <scope>NUCLEOTIDE SEQUENCE</scope>
    <source>
        <strain evidence="3">CBS107.38</strain>
    </source>
</reference>
<sequence length="663" mass="72920">MSVSSMSRVIPAQVLHELNSYADGSDPIVVLAIDDVTTNPIVATYQPHPVDTSATSWGYDRDTQPATESGGNNGAVFHSLMPDPPQQAVYFPPPPPPPPPPLHHPGNLVSSPLEAHDGEFPSISATPIPERHPSTEALADEYEKLRDFGDEVVGLRFRVAAKRKELRDVRFQTSVKDGNVFSLLRQHSLADNTPFPQSILDAMDEASALRDKLGSLETEYDSIEAEYNTLEWSHTDKETKFFEKLVDSGFVANGKFGRRSTSIQHDDAFVTKLTSDHLDSLNNTIPAELEQTDDPCGKLIELMGLEKELFDQERLQPREDNLLNSFQSSITSSTERTEERLARTRFRSLLFGKMKRVNSWLLDIIEGSPLQKGQLNARLGFNTEDQNDWRHMRESIAQDDKANIPFTNNTLVSSRSVSQDVAATSSNVPHPGDAAAEHDRITSRALESQVLYGEGHEASVNKIDRGTQCNSDGDRTRLNLQSAPSTIGRDSCSSQAQSRRTSYSDGLVTNSDATSGHSCPCKKCTGASPSTMESSSPTTPTQRVRDECDNDTPRQLIDLNGGPQGDTSRNPIPPLKLQNGTSQRMTKEKYLEHLTLPPSDFTDELPTTPRHQSTTTSSFSKKPLSTHSEPATLSPSPIIEPNTHSSNESAPSNDWSTSTCLAM</sequence>
<keyword evidence="4" id="KW-1185">Reference proteome</keyword>
<accession>A0A8H7ECY0</accession>
<evidence type="ECO:0000256" key="2">
    <source>
        <dbReference type="SAM" id="MobiDB-lite"/>
    </source>
</evidence>
<dbReference type="EMBL" id="JAAABM010000014">
    <property type="protein sequence ID" value="KAF7673031.1"/>
    <property type="molecule type" value="Genomic_DNA"/>
</dbReference>
<evidence type="ECO:0000313" key="3">
    <source>
        <dbReference type="EMBL" id="KAF7673031.1"/>
    </source>
</evidence>
<keyword evidence="1" id="KW-0175">Coiled coil</keyword>
<name>A0A8H7ECY0_9PLEO</name>
<feature type="compositionally biased region" description="Polar residues" evidence="2">
    <location>
        <begin position="642"/>
        <end position="663"/>
    </location>
</feature>
<protein>
    <submittedName>
        <fullName evidence="3">Uncharacterized protein</fullName>
    </submittedName>
</protein>
<proteinExistence type="predicted"/>
<feature type="region of interest" description="Disordered" evidence="2">
    <location>
        <begin position="61"/>
        <end position="87"/>
    </location>
</feature>
<evidence type="ECO:0000256" key="1">
    <source>
        <dbReference type="SAM" id="Coils"/>
    </source>
</evidence>
<feature type="compositionally biased region" description="Low complexity" evidence="2">
    <location>
        <begin position="525"/>
        <end position="541"/>
    </location>
</feature>
<feature type="region of interest" description="Disordered" evidence="2">
    <location>
        <begin position="464"/>
        <end position="583"/>
    </location>
</feature>
<feature type="region of interest" description="Disordered" evidence="2">
    <location>
        <begin position="417"/>
        <end position="437"/>
    </location>
</feature>
<dbReference type="SUPFAM" id="SSF101447">
    <property type="entry name" value="Formin homology 2 domain (FH2 domain)"/>
    <property type="match status" value="1"/>
</dbReference>
<organism evidence="3 4">
    <name type="scientific">Alternaria burnsii</name>
    <dbReference type="NCBI Taxonomy" id="1187904"/>
    <lineage>
        <taxon>Eukaryota</taxon>
        <taxon>Fungi</taxon>
        <taxon>Dikarya</taxon>
        <taxon>Ascomycota</taxon>
        <taxon>Pezizomycotina</taxon>
        <taxon>Dothideomycetes</taxon>
        <taxon>Pleosporomycetidae</taxon>
        <taxon>Pleosporales</taxon>
        <taxon>Pleosporineae</taxon>
        <taxon>Pleosporaceae</taxon>
        <taxon>Alternaria</taxon>
        <taxon>Alternaria sect. Alternaria</taxon>
    </lineage>
</organism>
<evidence type="ECO:0000313" key="4">
    <source>
        <dbReference type="Proteomes" id="UP000596902"/>
    </source>
</evidence>
<dbReference type="RefSeq" id="XP_038783374.1">
    <property type="nucleotide sequence ID" value="XM_038934029.1"/>
</dbReference>